<evidence type="ECO:0000256" key="5">
    <source>
        <dbReference type="ARBA" id="ARBA00023136"/>
    </source>
</evidence>
<dbReference type="Proteomes" id="UP000328092">
    <property type="component" value="Unassembled WGS sequence"/>
</dbReference>
<dbReference type="InterPro" id="IPR002994">
    <property type="entry name" value="Surf1/Shy1"/>
</dbReference>
<proteinExistence type="inferred from homology"/>
<dbReference type="RefSeq" id="WP_172627951.1">
    <property type="nucleotide sequence ID" value="NZ_CAADFC020000004.1"/>
</dbReference>
<dbReference type="Pfam" id="PF02104">
    <property type="entry name" value="SURF1"/>
    <property type="match status" value="1"/>
</dbReference>
<dbReference type="EMBL" id="CAADFC020000004">
    <property type="protein sequence ID" value="VIO66625.1"/>
    <property type="molecule type" value="Genomic_DNA"/>
</dbReference>
<keyword evidence="4 6" id="KW-1133">Transmembrane helix</keyword>
<dbReference type="CDD" id="cd06662">
    <property type="entry name" value="SURF1"/>
    <property type="match status" value="1"/>
</dbReference>
<comment type="similarity">
    <text evidence="2 6">Belongs to the SURF1 family.</text>
</comment>
<feature type="region of interest" description="Disordered" evidence="7">
    <location>
        <begin position="116"/>
        <end position="138"/>
    </location>
</feature>
<evidence type="ECO:0000256" key="1">
    <source>
        <dbReference type="ARBA" id="ARBA00004370"/>
    </source>
</evidence>
<evidence type="ECO:0000256" key="3">
    <source>
        <dbReference type="ARBA" id="ARBA00022692"/>
    </source>
</evidence>
<keyword evidence="3 6" id="KW-0812">Transmembrane</keyword>
<dbReference type="PANTHER" id="PTHR23427:SF2">
    <property type="entry name" value="SURFEIT LOCUS PROTEIN 1"/>
    <property type="match status" value="1"/>
</dbReference>
<evidence type="ECO:0000256" key="6">
    <source>
        <dbReference type="RuleBase" id="RU363076"/>
    </source>
</evidence>
<dbReference type="AlphaFoldDB" id="A0A508SUG3"/>
<protein>
    <recommendedName>
        <fullName evidence="6">SURF1-like protein</fullName>
    </recommendedName>
</protein>
<dbReference type="PROSITE" id="PS50895">
    <property type="entry name" value="SURF1"/>
    <property type="match status" value="1"/>
</dbReference>
<feature type="transmembrane region" description="Helical" evidence="6">
    <location>
        <begin position="210"/>
        <end position="231"/>
    </location>
</feature>
<gene>
    <name evidence="8" type="ORF">CI1B_17480</name>
</gene>
<evidence type="ECO:0000256" key="7">
    <source>
        <dbReference type="SAM" id="MobiDB-lite"/>
    </source>
</evidence>
<comment type="subcellular location">
    <subcellularLocation>
        <location evidence="6">Cell membrane</location>
        <topology evidence="6">Multi-pass membrane protein</topology>
    </subcellularLocation>
    <subcellularLocation>
        <location evidence="1">Membrane</location>
    </subcellularLocation>
</comment>
<keyword evidence="5 6" id="KW-0472">Membrane</keyword>
<accession>A0A508SUG3</accession>
<organism evidence="8 9">
    <name type="scientific">Bradyrhizobium ivorense</name>
    <dbReference type="NCBI Taxonomy" id="2511166"/>
    <lineage>
        <taxon>Bacteria</taxon>
        <taxon>Pseudomonadati</taxon>
        <taxon>Pseudomonadota</taxon>
        <taxon>Alphaproteobacteria</taxon>
        <taxon>Hyphomicrobiales</taxon>
        <taxon>Nitrobacteraceae</taxon>
        <taxon>Bradyrhizobium</taxon>
    </lineage>
</organism>
<dbReference type="InterPro" id="IPR045214">
    <property type="entry name" value="Surf1/Surf4"/>
</dbReference>
<evidence type="ECO:0000256" key="2">
    <source>
        <dbReference type="ARBA" id="ARBA00007165"/>
    </source>
</evidence>
<name>A0A508SUG3_9BRAD</name>
<dbReference type="GO" id="GO:0005886">
    <property type="term" value="C:plasma membrane"/>
    <property type="evidence" value="ECO:0007669"/>
    <property type="project" value="UniProtKB-SubCell"/>
</dbReference>
<feature type="compositionally biased region" description="Basic and acidic residues" evidence="7">
    <location>
        <begin position="119"/>
        <end position="131"/>
    </location>
</feature>
<keyword evidence="9" id="KW-1185">Reference proteome</keyword>
<dbReference type="PANTHER" id="PTHR23427">
    <property type="entry name" value="SURFEIT LOCUS PROTEIN"/>
    <property type="match status" value="1"/>
</dbReference>
<evidence type="ECO:0000313" key="8">
    <source>
        <dbReference type="EMBL" id="VIO66625.1"/>
    </source>
</evidence>
<sequence length="272" mass="28922">MRAARPPYLLLTLGMLGVVLLTALGVWQIERRTWKLALIARVEQRMNAAAVAPPAPSSWPAVTSASDEYRRVTASGTFLNDDETLVQAVTNEGPGFWVLTPLRQADGTTVLVNRGFVPPERRDPATRRAGDPHGPVSVTGLLRISEPKGAFLRSNDPAAGRWYSRDVAAIAASHGLSDVAPFFIDADAAANPGGFPVGGLTIVRFPNNHLIYALTWFALAIMLAAALLRVVSGRGRAGVSASRRAAVRRLVGAARNLSRNPGPDARAHIGSA</sequence>
<comment type="caution">
    <text evidence="8">The sequence shown here is derived from an EMBL/GenBank/DDBJ whole genome shotgun (WGS) entry which is preliminary data.</text>
</comment>
<evidence type="ECO:0000256" key="4">
    <source>
        <dbReference type="ARBA" id="ARBA00022989"/>
    </source>
</evidence>
<comment type="caution">
    <text evidence="6">Lacks conserved residue(s) required for the propagation of feature annotation.</text>
</comment>
<keyword evidence="6" id="KW-1003">Cell membrane</keyword>
<evidence type="ECO:0000313" key="9">
    <source>
        <dbReference type="Proteomes" id="UP000328092"/>
    </source>
</evidence>
<reference evidence="8" key="1">
    <citation type="submission" date="2019-02" db="EMBL/GenBank/DDBJ databases">
        <authorList>
            <person name="Pothier F.J."/>
        </authorList>
    </citation>
    <scope>NUCLEOTIDE SEQUENCE</scope>
    <source>
        <strain evidence="8">CI-1B</strain>
    </source>
</reference>